<dbReference type="CDD" id="cd02440">
    <property type="entry name" value="AdoMet_MTases"/>
    <property type="match status" value="1"/>
</dbReference>
<dbReference type="GO" id="GO:0008757">
    <property type="term" value="F:S-adenosylmethionine-dependent methyltransferase activity"/>
    <property type="evidence" value="ECO:0007669"/>
    <property type="project" value="UniProtKB-ARBA"/>
</dbReference>
<feature type="active site" description="Proton acceptor" evidence="4">
    <location>
        <position position="269"/>
    </location>
</feature>
<dbReference type="InterPro" id="IPR036388">
    <property type="entry name" value="WH-like_DNA-bd_sf"/>
</dbReference>
<dbReference type="InterPro" id="IPR001077">
    <property type="entry name" value="COMT_C"/>
</dbReference>
<name>A0AAN9QH62_PHACN</name>
<dbReference type="FunFam" id="1.10.10.10:FF:000357">
    <property type="entry name" value="Caffeic acid 3-O-methyltransferase"/>
    <property type="match status" value="1"/>
</dbReference>
<comment type="caution">
    <text evidence="7">The sequence shown here is derived from an EMBL/GenBank/DDBJ whole genome shotgun (WGS) entry which is preliminary data.</text>
</comment>
<gene>
    <name evidence="7" type="ORF">VNO80_26492</name>
</gene>
<keyword evidence="8" id="KW-1185">Reference proteome</keyword>
<dbReference type="Pfam" id="PF00891">
    <property type="entry name" value="Methyltransf_2"/>
    <property type="match status" value="1"/>
</dbReference>
<dbReference type="EMBL" id="JAYMYR010000010">
    <property type="protein sequence ID" value="KAK7334731.1"/>
    <property type="molecule type" value="Genomic_DNA"/>
</dbReference>
<evidence type="ECO:0000256" key="4">
    <source>
        <dbReference type="PIRSR" id="PIRSR005739-1"/>
    </source>
</evidence>
<dbReference type="GO" id="GO:0032259">
    <property type="term" value="P:methylation"/>
    <property type="evidence" value="ECO:0007669"/>
    <property type="project" value="UniProtKB-KW"/>
</dbReference>
<dbReference type="PIRSF" id="PIRSF005739">
    <property type="entry name" value="O-mtase"/>
    <property type="match status" value="1"/>
</dbReference>
<organism evidence="7 8">
    <name type="scientific">Phaseolus coccineus</name>
    <name type="common">Scarlet runner bean</name>
    <name type="synonym">Phaseolus multiflorus</name>
    <dbReference type="NCBI Taxonomy" id="3886"/>
    <lineage>
        <taxon>Eukaryota</taxon>
        <taxon>Viridiplantae</taxon>
        <taxon>Streptophyta</taxon>
        <taxon>Embryophyta</taxon>
        <taxon>Tracheophyta</taxon>
        <taxon>Spermatophyta</taxon>
        <taxon>Magnoliopsida</taxon>
        <taxon>eudicotyledons</taxon>
        <taxon>Gunneridae</taxon>
        <taxon>Pentapetalae</taxon>
        <taxon>rosids</taxon>
        <taxon>fabids</taxon>
        <taxon>Fabales</taxon>
        <taxon>Fabaceae</taxon>
        <taxon>Papilionoideae</taxon>
        <taxon>50 kb inversion clade</taxon>
        <taxon>NPAAA clade</taxon>
        <taxon>indigoferoid/millettioid clade</taxon>
        <taxon>Phaseoleae</taxon>
        <taxon>Phaseolus</taxon>
    </lineage>
</organism>
<keyword evidence="3" id="KW-0949">S-adenosyl-L-methionine</keyword>
<evidence type="ECO:0000313" key="7">
    <source>
        <dbReference type="EMBL" id="KAK7334731.1"/>
    </source>
</evidence>
<dbReference type="SUPFAM" id="SSF46785">
    <property type="entry name" value="Winged helix' DNA-binding domain"/>
    <property type="match status" value="1"/>
</dbReference>
<dbReference type="GO" id="GO:0046983">
    <property type="term" value="F:protein dimerization activity"/>
    <property type="evidence" value="ECO:0007669"/>
    <property type="project" value="InterPro"/>
</dbReference>
<dbReference type="InterPro" id="IPR036390">
    <property type="entry name" value="WH_DNA-bd_sf"/>
</dbReference>
<sequence length="362" mass="39917">MGSNCEESKDEENDPCLSAMLLSFSPMVYTAVLNAAIELNLFEIIAKATTKTPLGVSASEIASQLPIQHKKLPQRLDRMLSLLASHSLLTCSTRANQDGKVQRLFHLSPSGKYFLNAEATASLALFSTFMSHPKLVQALLNFKEILLDCDTGVYMKVHGMPIFEGIQSDPAWNHIFNQAMANICTTEMTKILQIYTGFEGISLLIDVGGGIGQSLNMIISKYPSIKGVNFDLPQVIQQAPPYPGIEHVEGDMFESVPKGDAILLKGILHNWSDENCLRVLNNCHKALPENGKVVVVDFIMPQAIGSTEADKMVTSFDNLMFLDGGSERTEKEFMNLCQSSQFSSFKVVSRAFTVLGVMEFYK</sequence>
<feature type="domain" description="O-methyltransferase dimerisation" evidence="6">
    <location>
        <begin position="28"/>
        <end position="116"/>
    </location>
</feature>
<protein>
    <recommendedName>
        <fullName evidence="9">Isoliquiritigenin 2'-O-methyltransferase</fullName>
    </recommendedName>
</protein>
<dbReference type="SUPFAM" id="SSF53335">
    <property type="entry name" value="S-adenosyl-L-methionine-dependent methyltransferases"/>
    <property type="match status" value="1"/>
</dbReference>
<dbReference type="Gene3D" id="1.10.10.10">
    <property type="entry name" value="Winged helix-like DNA-binding domain superfamily/Winged helix DNA-binding domain"/>
    <property type="match status" value="1"/>
</dbReference>
<feature type="domain" description="O-methyltransferase C-terminal" evidence="5">
    <location>
        <begin position="153"/>
        <end position="342"/>
    </location>
</feature>
<dbReference type="AlphaFoldDB" id="A0AAN9QH62"/>
<dbReference type="Gene3D" id="3.40.50.150">
    <property type="entry name" value="Vaccinia Virus protein VP39"/>
    <property type="match status" value="1"/>
</dbReference>
<evidence type="ECO:0000259" key="6">
    <source>
        <dbReference type="Pfam" id="PF08100"/>
    </source>
</evidence>
<evidence type="ECO:0000313" key="8">
    <source>
        <dbReference type="Proteomes" id="UP001374584"/>
    </source>
</evidence>
<evidence type="ECO:0000256" key="3">
    <source>
        <dbReference type="ARBA" id="ARBA00022691"/>
    </source>
</evidence>
<dbReference type="PROSITE" id="PS51683">
    <property type="entry name" value="SAM_OMT_II"/>
    <property type="match status" value="1"/>
</dbReference>
<accession>A0AAN9QH62</accession>
<proteinExistence type="predicted"/>
<keyword evidence="1" id="KW-0489">Methyltransferase</keyword>
<evidence type="ECO:0000256" key="2">
    <source>
        <dbReference type="ARBA" id="ARBA00022679"/>
    </source>
</evidence>
<dbReference type="InterPro" id="IPR016461">
    <property type="entry name" value="COMT-like"/>
</dbReference>
<dbReference type="GO" id="GO:0008171">
    <property type="term" value="F:O-methyltransferase activity"/>
    <property type="evidence" value="ECO:0007669"/>
    <property type="project" value="InterPro"/>
</dbReference>
<dbReference type="Proteomes" id="UP001374584">
    <property type="component" value="Unassembled WGS sequence"/>
</dbReference>
<keyword evidence="2" id="KW-0808">Transferase</keyword>
<evidence type="ECO:0000259" key="5">
    <source>
        <dbReference type="Pfam" id="PF00891"/>
    </source>
</evidence>
<reference evidence="7 8" key="1">
    <citation type="submission" date="2024-01" db="EMBL/GenBank/DDBJ databases">
        <title>The genomes of 5 underutilized Papilionoideae crops provide insights into root nodulation and disease resistanc.</title>
        <authorList>
            <person name="Jiang F."/>
        </authorList>
    </citation>
    <scope>NUCLEOTIDE SEQUENCE [LARGE SCALE GENOMIC DNA]</scope>
    <source>
        <strain evidence="7">JINMINGXINNONG_FW02</strain>
        <tissue evidence="7">Leaves</tissue>
    </source>
</reference>
<dbReference type="InterPro" id="IPR029063">
    <property type="entry name" value="SAM-dependent_MTases_sf"/>
</dbReference>
<dbReference type="Pfam" id="PF08100">
    <property type="entry name" value="Dimerisation"/>
    <property type="match status" value="1"/>
</dbReference>
<evidence type="ECO:0000256" key="1">
    <source>
        <dbReference type="ARBA" id="ARBA00022603"/>
    </source>
</evidence>
<dbReference type="PANTHER" id="PTHR11746">
    <property type="entry name" value="O-METHYLTRANSFERASE"/>
    <property type="match status" value="1"/>
</dbReference>
<evidence type="ECO:0008006" key="9">
    <source>
        <dbReference type="Google" id="ProtNLM"/>
    </source>
</evidence>
<dbReference type="InterPro" id="IPR012967">
    <property type="entry name" value="COMT_dimerisation"/>
</dbReference>